<evidence type="ECO:0000256" key="9">
    <source>
        <dbReference type="ARBA" id="ARBA00043906"/>
    </source>
</evidence>
<dbReference type="InterPro" id="IPR036396">
    <property type="entry name" value="Cyt_P450_sf"/>
</dbReference>
<feature type="transmembrane region" description="Helical" evidence="12">
    <location>
        <begin position="32"/>
        <end position="48"/>
    </location>
</feature>
<keyword evidence="6" id="KW-0256">Endoplasmic reticulum</keyword>
<dbReference type="InterPro" id="IPR001128">
    <property type="entry name" value="Cyt_P450"/>
</dbReference>
<comment type="subcellular location">
    <subcellularLocation>
        <location evidence="2">Endoplasmic reticulum membrane</location>
        <topology evidence="2">Peripheral membrane protein</topology>
    </subcellularLocation>
    <subcellularLocation>
        <location evidence="1">Microsome membrane</location>
        <topology evidence="1">Peripheral membrane protein</topology>
    </subcellularLocation>
</comment>
<sequence length="518" mass="59334">RFTRGTDTFCFDEERERERTPLIMAAVESSNSYTWLAVILSVLTFIYWQGLSRYNSILGGSPLRGPKVWPWIGNLLDIFKYGGIHKMFLNYFRKYGRVHTMCFGRTPVIVVSDPEIVKQILVKDFYKFPNRPTFIKPNPPLDSGLFQAENGKWKRIRTTVAPTFTASKLKEIVPIIDDASQKLMAKMEKFAETGESVDVNRLFSLFALEVIMKAAFGFDSDVQMNPDPEFVEKANNVFKTPVVIRVFSLFPFWTYFSRYFSILQNVEYFISIAKEMLQKRAKKGPTAKKDLVELMMEAQENIVDGVSKLNDDEIMAQSITFLVAGFETTGSTLTSTAYLLATNPAVQDKLIEEIDKAEVEMARNNSSLYDHVQKLGYLDQVISEVLRLCSPAFNLVRGCEEEVVYKGIRFPKGVEVNIPSYVLHRDPEVWKNPLQFNPENFSPEAKEKRNPYSFIPFGTGPRHCLGMRFALLEIKVALLKILQRFKFECAPETVATLEHRAVILMAPKDMIYLKIKAR</sequence>
<keyword evidence="12" id="KW-0472">Membrane</keyword>
<evidence type="ECO:0000256" key="10">
    <source>
        <dbReference type="PIRSR" id="PIRSR602401-1"/>
    </source>
</evidence>
<evidence type="ECO:0000256" key="7">
    <source>
        <dbReference type="ARBA" id="ARBA00023002"/>
    </source>
</evidence>
<dbReference type="PANTHER" id="PTHR24302:SF15">
    <property type="entry name" value="FATTY-ACID PEROXYGENASE"/>
    <property type="match status" value="1"/>
</dbReference>
<dbReference type="PRINTS" id="PR00463">
    <property type="entry name" value="EP450I"/>
</dbReference>
<dbReference type="Pfam" id="PF00067">
    <property type="entry name" value="p450"/>
    <property type="match status" value="1"/>
</dbReference>
<evidence type="ECO:0000256" key="8">
    <source>
        <dbReference type="ARBA" id="ARBA00023004"/>
    </source>
</evidence>
<reference evidence="13 14" key="1">
    <citation type="journal article" date="2018" name="Sci. Rep.">
        <title>Comparative analysis of the Pocillopora damicornis genome highlights role of immune system in coral evolution.</title>
        <authorList>
            <person name="Cunning R."/>
            <person name="Bay R.A."/>
            <person name="Gillette P."/>
            <person name="Baker A.C."/>
            <person name="Traylor-Knowles N."/>
        </authorList>
    </citation>
    <scope>NUCLEOTIDE SEQUENCE [LARGE SCALE GENOMIC DNA]</scope>
    <source>
        <strain evidence="13">RSMAS</strain>
        <tissue evidence="13">Whole animal</tissue>
    </source>
</reference>
<evidence type="ECO:0000256" key="4">
    <source>
        <dbReference type="ARBA" id="ARBA00022617"/>
    </source>
</evidence>
<dbReference type="SUPFAM" id="SSF48264">
    <property type="entry name" value="Cytochrome P450"/>
    <property type="match status" value="1"/>
</dbReference>
<proteinExistence type="inferred from homology"/>
<evidence type="ECO:0000256" key="6">
    <source>
        <dbReference type="ARBA" id="ARBA00022848"/>
    </source>
</evidence>
<comment type="similarity">
    <text evidence="3 11">Belongs to the cytochrome P450 family.</text>
</comment>
<dbReference type="GO" id="GO:0020037">
    <property type="term" value="F:heme binding"/>
    <property type="evidence" value="ECO:0007669"/>
    <property type="project" value="InterPro"/>
</dbReference>
<dbReference type="CDD" id="cd11055">
    <property type="entry name" value="CYP3A-like"/>
    <property type="match status" value="1"/>
</dbReference>
<gene>
    <name evidence="13" type="ORF">pdam_00003292</name>
</gene>
<dbReference type="InterPro" id="IPR002401">
    <property type="entry name" value="Cyt_P450_E_grp-I"/>
</dbReference>
<keyword evidence="12" id="KW-1133">Transmembrane helix</keyword>
<keyword evidence="12" id="KW-0812">Transmembrane</keyword>
<dbReference type="STRING" id="46731.A0A3M6TIF6"/>
<keyword evidence="7 11" id="KW-0560">Oxidoreductase</keyword>
<dbReference type="InterPro" id="IPR050705">
    <property type="entry name" value="Cytochrome_P450_3A"/>
</dbReference>
<evidence type="ECO:0000256" key="2">
    <source>
        <dbReference type="ARBA" id="ARBA00004406"/>
    </source>
</evidence>
<evidence type="ECO:0000313" key="13">
    <source>
        <dbReference type="EMBL" id="RMX41099.1"/>
    </source>
</evidence>
<keyword evidence="11" id="KW-0503">Monooxygenase</keyword>
<name>A0A3M6TIF6_POCDA</name>
<dbReference type="PRINTS" id="PR00385">
    <property type="entry name" value="P450"/>
</dbReference>
<dbReference type="EMBL" id="RCHS01003527">
    <property type="protein sequence ID" value="RMX41099.1"/>
    <property type="molecule type" value="Genomic_DNA"/>
</dbReference>
<dbReference type="GO" id="GO:0008395">
    <property type="term" value="F:steroid hydroxylase activity"/>
    <property type="evidence" value="ECO:0007669"/>
    <property type="project" value="TreeGrafter"/>
</dbReference>
<dbReference type="GO" id="GO:0005506">
    <property type="term" value="F:iron ion binding"/>
    <property type="evidence" value="ECO:0007669"/>
    <property type="project" value="InterPro"/>
</dbReference>
<keyword evidence="14" id="KW-1185">Reference proteome</keyword>
<comment type="cofactor">
    <cofactor evidence="10">
        <name>heme</name>
        <dbReference type="ChEBI" id="CHEBI:30413"/>
    </cofactor>
</comment>
<dbReference type="Proteomes" id="UP000275408">
    <property type="component" value="Unassembled WGS sequence"/>
</dbReference>
<keyword evidence="4 10" id="KW-0349">Heme</keyword>
<feature type="non-terminal residue" evidence="13">
    <location>
        <position position="1"/>
    </location>
</feature>
<keyword evidence="8 10" id="KW-0408">Iron</keyword>
<dbReference type="GO" id="GO:0016705">
    <property type="term" value="F:oxidoreductase activity, acting on paired donors, with incorporation or reduction of molecular oxygen"/>
    <property type="evidence" value="ECO:0007669"/>
    <property type="project" value="InterPro"/>
</dbReference>
<dbReference type="FunFam" id="1.10.630.10:FF:000042">
    <property type="entry name" value="Cytochrome P450"/>
    <property type="match status" value="1"/>
</dbReference>
<dbReference type="PANTHER" id="PTHR24302">
    <property type="entry name" value="CYTOCHROME P450 FAMILY 3"/>
    <property type="match status" value="1"/>
</dbReference>
<dbReference type="AlphaFoldDB" id="A0A3M6TIF6"/>
<organism evidence="13 14">
    <name type="scientific">Pocillopora damicornis</name>
    <name type="common">Cauliflower coral</name>
    <name type="synonym">Millepora damicornis</name>
    <dbReference type="NCBI Taxonomy" id="46731"/>
    <lineage>
        <taxon>Eukaryota</taxon>
        <taxon>Metazoa</taxon>
        <taxon>Cnidaria</taxon>
        <taxon>Anthozoa</taxon>
        <taxon>Hexacorallia</taxon>
        <taxon>Scleractinia</taxon>
        <taxon>Astrocoeniina</taxon>
        <taxon>Pocilloporidae</taxon>
        <taxon>Pocillopora</taxon>
    </lineage>
</organism>
<dbReference type="Gene3D" id="1.10.630.10">
    <property type="entry name" value="Cytochrome P450"/>
    <property type="match status" value="1"/>
</dbReference>
<comment type="function">
    <text evidence="9">Cytochromes P450 are a group of heme-thiolate monooxygenases. They oxidize a variety of structurally unrelated compounds, including steroids, fatty acids, and xenobiotics.</text>
</comment>
<evidence type="ECO:0000256" key="11">
    <source>
        <dbReference type="RuleBase" id="RU000461"/>
    </source>
</evidence>
<evidence type="ECO:0000256" key="3">
    <source>
        <dbReference type="ARBA" id="ARBA00010617"/>
    </source>
</evidence>
<protein>
    <recommendedName>
        <fullName evidence="15">Cytochrome P450</fullName>
    </recommendedName>
</protein>
<dbReference type="InterPro" id="IPR017972">
    <property type="entry name" value="Cyt_P450_CS"/>
</dbReference>
<evidence type="ECO:0000313" key="14">
    <source>
        <dbReference type="Proteomes" id="UP000275408"/>
    </source>
</evidence>
<feature type="binding site" description="axial binding residue" evidence="10">
    <location>
        <position position="464"/>
    </location>
    <ligand>
        <name>heme</name>
        <dbReference type="ChEBI" id="CHEBI:30413"/>
    </ligand>
    <ligandPart>
        <name>Fe</name>
        <dbReference type="ChEBI" id="CHEBI:18248"/>
    </ligandPart>
</feature>
<dbReference type="PROSITE" id="PS00086">
    <property type="entry name" value="CYTOCHROME_P450"/>
    <property type="match status" value="1"/>
</dbReference>
<evidence type="ECO:0008006" key="15">
    <source>
        <dbReference type="Google" id="ProtNLM"/>
    </source>
</evidence>
<comment type="caution">
    <text evidence="13">The sequence shown here is derived from an EMBL/GenBank/DDBJ whole genome shotgun (WGS) entry which is preliminary data.</text>
</comment>
<evidence type="ECO:0000256" key="12">
    <source>
        <dbReference type="SAM" id="Phobius"/>
    </source>
</evidence>
<evidence type="ECO:0000256" key="1">
    <source>
        <dbReference type="ARBA" id="ARBA00004174"/>
    </source>
</evidence>
<dbReference type="GO" id="GO:0005789">
    <property type="term" value="C:endoplasmic reticulum membrane"/>
    <property type="evidence" value="ECO:0007669"/>
    <property type="project" value="UniProtKB-SubCell"/>
</dbReference>
<evidence type="ECO:0000256" key="5">
    <source>
        <dbReference type="ARBA" id="ARBA00022723"/>
    </source>
</evidence>
<keyword evidence="6" id="KW-0492">Microsome</keyword>
<accession>A0A3M6TIF6</accession>
<dbReference type="OrthoDB" id="1470350at2759"/>
<keyword evidence="5 10" id="KW-0479">Metal-binding</keyword>